<keyword evidence="2" id="KW-0238">DNA-binding</keyword>
<protein>
    <submittedName>
        <fullName evidence="2">DNA-binding protein</fullName>
    </submittedName>
</protein>
<organism evidence="2 3">
    <name type="scientific">Brevundimonas mediterranea</name>
    <dbReference type="NCBI Taxonomy" id="74329"/>
    <lineage>
        <taxon>Bacteria</taxon>
        <taxon>Pseudomonadati</taxon>
        <taxon>Pseudomonadota</taxon>
        <taxon>Alphaproteobacteria</taxon>
        <taxon>Caulobacterales</taxon>
        <taxon>Caulobacteraceae</taxon>
        <taxon>Brevundimonas</taxon>
    </lineage>
</organism>
<dbReference type="AlphaFoldDB" id="A0AB37E9Q0"/>
<evidence type="ECO:0000313" key="3">
    <source>
        <dbReference type="Proteomes" id="UP000501325"/>
    </source>
</evidence>
<evidence type="ECO:0000313" key="2">
    <source>
        <dbReference type="EMBL" id="QIH74044.1"/>
    </source>
</evidence>
<accession>A0AB37E9Q0</accession>
<dbReference type="EMBL" id="CP048751">
    <property type="protein sequence ID" value="QIH74044.1"/>
    <property type="molecule type" value="Genomic_DNA"/>
</dbReference>
<dbReference type="KEGG" id="bmed:GYM46_14450"/>
<reference evidence="2 3" key="1">
    <citation type="submission" date="2020-01" db="EMBL/GenBank/DDBJ databases">
        <authorList>
            <person name="Wang S."/>
        </authorList>
    </citation>
    <scope>NUCLEOTIDE SEQUENCE [LARGE SCALE GENOMIC DNA]</scope>
    <source>
        <strain evidence="2 3">D151-2-6</strain>
    </source>
</reference>
<dbReference type="GO" id="GO:0003677">
    <property type="term" value="F:DNA binding"/>
    <property type="evidence" value="ECO:0007669"/>
    <property type="project" value="UniProtKB-KW"/>
</dbReference>
<gene>
    <name evidence="2" type="ORF">GYM46_14450</name>
</gene>
<sequence>MEETTRVPGRFLRTPEAGRLLGLSGRTLEKHRTCGTGPRYRKLGGRVVYAENELLAWADAGLRLSTSDPAALPKTPPPSHGRPVG</sequence>
<feature type="compositionally biased region" description="Pro residues" evidence="1">
    <location>
        <begin position="74"/>
        <end position="85"/>
    </location>
</feature>
<dbReference type="SUPFAM" id="SSF46955">
    <property type="entry name" value="Putative DNA-binding domain"/>
    <property type="match status" value="1"/>
</dbReference>
<feature type="region of interest" description="Disordered" evidence="1">
    <location>
        <begin position="66"/>
        <end position="85"/>
    </location>
</feature>
<evidence type="ECO:0000256" key="1">
    <source>
        <dbReference type="SAM" id="MobiDB-lite"/>
    </source>
</evidence>
<dbReference type="InterPro" id="IPR009061">
    <property type="entry name" value="DNA-bd_dom_put_sf"/>
</dbReference>
<dbReference type="Proteomes" id="UP000501325">
    <property type="component" value="Chromosome"/>
</dbReference>
<proteinExistence type="predicted"/>
<name>A0AB37E9Q0_9CAUL</name>